<dbReference type="AlphaFoldDB" id="A0A8H7EXZ6"/>
<name>A0A8H7EXZ6_AGABI</name>
<feature type="compositionally biased region" description="Acidic residues" evidence="1">
    <location>
        <begin position="143"/>
        <end position="165"/>
    </location>
</feature>
<feature type="compositionally biased region" description="Low complexity" evidence="1">
    <location>
        <begin position="128"/>
        <end position="138"/>
    </location>
</feature>
<protein>
    <recommendedName>
        <fullName evidence="4">Transposase domain-containing protein</fullName>
    </recommendedName>
</protein>
<dbReference type="EMBL" id="JABXXO010000012">
    <property type="protein sequence ID" value="KAF7762417.1"/>
    <property type="molecule type" value="Genomic_DNA"/>
</dbReference>
<feature type="region of interest" description="Disordered" evidence="1">
    <location>
        <begin position="77"/>
        <end position="106"/>
    </location>
</feature>
<accession>A0A8H7EXZ6</accession>
<dbReference type="Proteomes" id="UP000629468">
    <property type="component" value="Unassembled WGS sequence"/>
</dbReference>
<feature type="compositionally biased region" description="Acidic residues" evidence="1">
    <location>
        <begin position="180"/>
        <end position="210"/>
    </location>
</feature>
<gene>
    <name evidence="2" type="ORF">Agabi119p4_9010</name>
</gene>
<reference evidence="2 3" key="1">
    <citation type="journal article" name="Sci. Rep.">
        <title>Telomere-to-telomere assembled and centromere annotated genomes of the two main subspecies of the button mushroom Agaricus bisporus reveal especially polymorphic chromosome ends.</title>
        <authorList>
            <person name="Sonnenberg A.S.M."/>
            <person name="Sedaghat-Telgerd N."/>
            <person name="Lavrijssen B."/>
            <person name="Ohm R.A."/>
            <person name="Hendrickx P.M."/>
            <person name="Scholtmeijer K."/>
            <person name="Baars J.J.P."/>
            <person name="van Peer A."/>
        </authorList>
    </citation>
    <scope>NUCLEOTIDE SEQUENCE [LARGE SCALE GENOMIC DNA]</scope>
    <source>
        <strain evidence="2 3">H119_p4</strain>
    </source>
</reference>
<evidence type="ECO:0000256" key="1">
    <source>
        <dbReference type="SAM" id="MobiDB-lite"/>
    </source>
</evidence>
<feature type="compositionally biased region" description="Basic and acidic residues" evidence="1">
    <location>
        <begin position="170"/>
        <end position="179"/>
    </location>
</feature>
<sequence length="1043" mass="118774">MELEPANPQRNSACICTCGCNRVVSYPTRRAHVAAKRAIAGEAEHAIDQPQPLRDTNVVAGRKQRRLTFFGDYYEEEQIDGSDFPPYRDDEPPQANDVNSPPFHDQEAGLRSIHVDTRNQETIAQRWSSSSRPIPGSSQREEEGLDDDEAEDSEDSSEDWEDNNDLNDGIGEHEDRSEEGAEEEDQSERNEDENEDDSQDGANENEDSEDVSAPCTDIVSISFWDRISDELAYKLMTTGTHILTKAGRFCEHTIGLSLDSSDLSMLRQYALKVEDHLTESTFVKFKFAFPESHHHTLRITKRRIELLSEFHSIRYSCCINSCVCFTGLYNDLTQCPNCKEDRFNDRGQPRKVFDYLPLIPRLQAMSANHQHATKMRYRAHFVHQPGVTTDVFDGSHYQSLLSKLVPGSNNNNPFYHFSDERDIALGLSTDRFAPFKQRNKTCWPIILFNYNLPPDIRFQKQYHLNVGTIPGPKKPWDMDSFLWPLIQELIQLEIGVKAFDAVSKSVFLLHVYLILVFGDIPAIALVMRMKGANGCSPCRVCKIAGVRGTNSKTYYVPLQRDQVPLSNPPRYDPSRLPLRIHNELMGQAREVQSAPNQTISNQLAKQYGIKGIPILSTLSAVSFPESFPFDFMHLIWENLIPNLILFWTASFKDLDHRDQGYTIPPEAWKEIGASTASCKVTIPAAFGAPVPNIALLQSQMTSEMYSNWTLFIAPIVLRGRFCQPKYYQHFMKLVGLLKMCLEFEISGEMLDVIDQGFQAWVEDYEKFYYAHHLNRLSACPLTVHALLHIAWGIRVAGPVWAYWAFPMERHCNSLLPSIRSRRHPYASISAFVVAMVQLNQIRLKYNIFSELNLNVVKQGLLKNEFIPHSYPSFKLSPPRRQQPLSAYLRDKLQAALATRFEEEKTTIQALIDLDGPITCYGRVTLLDGGDTIVGRDMVRQCEDSRDASYIKYIQMVDKYAHQPCREPVYTKRFFFGQLKQILVLKLPSIPQLALDSPSAIVYAVVQSVKVTLTNNLYSYRDMGAIQVIDLNTIQSGMSTAHDE</sequence>
<evidence type="ECO:0000313" key="3">
    <source>
        <dbReference type="Proteomes" id="UP000629468"/>
    </source>
</evidence>
<proteinExistence type="predicted"/>
<feature type="region of interest" description="Disordered" evidence="1">
    <location>
        <begin position="123"/>
        <end position="212"/>
    </location>
</feature>
<dbReference type="PANTHER" id="PTHR46579">
    <property type="entry name" value="F5/8 TYPE C DOMAIN-CONTAINING PROTEIN-RELATED"/>
    <property type="match status" value="1"/>
</dbReference>
<evidence type="ECO:0000313" key="2">
    <source>
        <dbReference type="EMBL" id="KAF7762417.1"/>
    </source>
</evidence>
<organism evidence="2 3">
    <name type="scientific">Agaricus bisporus var. burnettii</name>
    <dbReference type="NCBI Taxonomy" id="192524"/>
    <lineage>
        <taxon>Eukaryota</taxon>
        <taxon>Fungi</taxon>
        <taxon>Dikarya</taxon>
        <taxon>Basidiomycota</taxon>
        <taxon>Agaricomycotina</taxon>
        <taxon>Agaricomycetes</taxon>
        <taxon>Agaricomycetidae</taxon>
        <taxon>Agaricales</taxon>
        <taxon>Agaricineae</taxon>
        <taxon>Agaricaceae</taxon>
        <taxon>Agaricus</taxon>
    </lineage>
</organism>
<dbReference type="PANTHER" id="PTHR46579:SF1">
    <property type="entry name" value="F5_8 TYPE C DOMAIN-CONTAINING PROTEIN"/>
    <property type="match status" value="1"/>
</dbReference>
<dbReference type="Pfam" id="PF02992">
    <property type="entry name" value="Transposase_21"/>
    <property type="match status" value="1"/>
</dbReference>
<dbReference type="InterPro" id="IPR004242">
    <property type="entry name" value="Transposase_21"/>
</dbReference>
<comment type="caution">
    <text evidence="2">The sequence shown here is derived from an EMBL/GenBank/DDBJ whole genome shotgun (WGS) entry which is preliminary data.</text>
</comment>
<evidence type="ECO:0008006" key="4">
    <source>
        <dbReference type="Google" id="ProtNLM"/>
    </source>
</evidence>